<sequence length="361" mass="38510">MGQARATEMIVFRIGVVGPLTGPNAQAGNDSANGVRLALEKANAAPGVVGGRQVRFEGTFLDDAGDPRLAVVAAQKLCDMNVVGVVGHVTSGAAVAAAGVYEGCGIPNLSPSATSPELTRLGYKNTFRLTANDARAAGAMARFVAKHKLVDKRVAIIDDRTSYGEGFASAFEKAAGEAGLSIVAREFTQAHAVDLTGQLLAIKRTRPDVLVFAGMYGQAALLLRQMQRLRMENIDLVGGDGICTDLLPSLLVGAKEVSVYCVEGGEPTSQSPKATAFRRYYETRFPNQYVGNAMYAYDATLVLASAVLRAQGNHLGVRDQLSHLTYDGLTGRIQFDQRGDRVDAKVSVYRLSKEGRKLVEW</sequence>
<dbReference type="Pfam" id="PF13458">
    <property type="entry name" value="Peripla_BP_6"/>
    <property type="match status" value="1"/>
</dbReference>
<comment type="similarity">
    <text evidence="1">Belongs to the leucine-binding protein family.</text>
</comment>
<dbReference type="SUPFAM" id="SSF53822">
    <property type="entry name" value="Periplasmic binding protein-like I"/>
    <property type="match status" value="1"/>
</dbReference>
<keyword evidence="3" id="KW-0732">Signal</keyword>
<organism evidence="6 7">
    <name type="scientific">Cupriavidus pauculus</name>
    <dbReference type="NCBI Taxonomy" id="82633"/>
    <lineage>
        <taxon>Bacteria</taxon>
        <taxon>Pseudomonadati</taxon>
        <taxon>Pseudomonadota</taxon>
        <taxon>Betaproteobacteria</taxon>
        <taxon>Burkholderiales</taxon>
        <taxon>Burkholderiaceae</taxon>
        <taxon>Cupriavidus</taxon>
    </lineage>
</organism>
<dbReference type="PANTHER" id="PTHR47151:SF2">
    <property type="entry name" value="AMINO ACID BINDING PROTEIN"/>
    <property type="match status" value="1"/>
</dbReference>
<protein>
    <submittedName>
        <fullName evidence="6">Branched chain amino acid ABC transporter substrate-binding protein</fullName>
    </submittedName>
</protein>
<reference evidence="6 7" key="1">
    <citation type="submission" date="2017-12" db="EMBL/GenBank/DDBJ databases">
        <title>Genome sequence of the active heterotrophic nitrifier-denitrifier, Cupriavidus pauculus UM1.</title>
        <authorList>
            <person name="Putonti C."/>
            <person name="Castignetti D."/>
        </authorList>
    </citation>
    <scope>NUCLEOTIDE SEQUENCE [LARGE SCALE GENOMIC DNA]</scope>
    <source>
        <strain evidence="6 7">UM1</strain>
    </source>
</reference>
<name>A0A2N5C2M0_9BURK</name>
<dbReference type="GO" id="GO:0006865">
    <property type="term" value="P:amino acid transport"/>
    <property type="evidence" value="ECO:0007669"/>
    <property type="project" value="UniProtKB-KW"/>
</dbReference>
<dbReference type="OrthoDB" id="5469508at2"/>
<dbReference type="InterPro" id="IPR028081">
    <property type="entry name" value="Leu-bd"/>
</dbReference>
<evidence type="ECO:0000259" key="5">
    <source>
        <dbReference type="Pfam" id="PF13458"/>
    </source>
</evidence>
<gene>
    <name evidence="6" type="ORF">CYJ10_32100</name>
</gene>
<dbReference type="AlphaFoldDB" id="A0A2N5C2M0"/>
<evidence type="ECO:0000256" key="1">
    <source>
        <dbReference type="ARBA" id="ARBA00010062"/>
    </source>
</evidence>
<evidence type="ECO:0000256" key="4">
    <source>
        <dbReference type="ARBA" id="ARBA00022970"/>
    </source>
</evidence>
<proteinExistence type="inferred from homology"/>
<dbReference type="PRINTS" id="PR00337">
    <property type="entry name" value="LEUILEVALBP"/>
</dbReference>
<dbReference type="InterPro" id="IPR028082">
    <property type="entry name" value="Peripla_BP_I"/>
</dbReference>
<evidence type="ECO:0000256" key="3">
    <source>
        <dbReference type="ARBA" id="ARBA00022729"/>
    </source>
</evidence>
<dbReference type="EMBL" id="PJRP01000027">
    <property type="protein sequence ID" value="PLP96455.1"/>
    <property type="molecule type" value="Genomic_DNA"/>
</dbReference>
<keyword evidence="2" id="KW-0813">Transport</keyword>
<dbReference type="CDD" id="cd06342">
    <property type="entry name" value="PBP1_ABC_LIVBP-like"/>
    <property type="match status" value="1"/>
</dbReference>
<feature type="domain" description="Leucine-binding protein" evidence="5">
    <location>
        <begin position="13"/>
        <end position="355"/>
    </location>
</feature>
<evidence type="ECO:0000313" key="7">
    <source>
        <dbReference type="Proteomes" id="UP000234341"/>
    </source>
</evidence>
<dbReference type="Gene3D" id="3.40.50.2300">
    <property type="match status" value="2"/>
</dbReference>
<dbReference type="PANTHER" id="PTHR47151">
    <property type="entry name" value="LEU/ILE/VAL-BINDING ABC TRANSPORTER SUBUNIT"/>
    <property type="match status" value="1"/>
</dbReference>
<comment type="caution">
    <text evidence="6">The sequence shown here is derived from an EMBL/GenBank/DDBJ whole genome shotgun (WGS) entry which is preliminary data.</text>
</comment>
<evidence type="ECO:0000256" key="2">
    <source>
        <dbReference type="ARBA" id="ARBA00022448"/>
    </source>
</evidence>
<dbReference type="InterPro" id="IPR000709">
    <property type="entry name" value="Leu_Ile_Val-bd"/>
</dbReference>
<accession>A0A2N5C2M0</accession>
<evidence type="ECO:0000313" key="6">
    <source>
        <dbReference type="EMBL" id="PLP96455.1"/>
    </source>
</evidence>
<dbReference type="Proteomes" id="UP000234341">
    <property type="component" value="Unassembled WGS sequence"/>
</dbReference>
<keyword evidence="4" id="KW-0029">Amino-acid transport</keyword>